<proteinExistence type="predicted"/>
<gene>
    <name evidence="4" type="ORF">C8D82_105104</name>
</gene>
<dbReference type="PIRSF" id="PIRSF007663">
    <property type="entry name" value="UCP007663"/>
    <property type="match status" value="1"/>
</dbReference>
<dbReference type="PANTHER" id="PTHR31084:SF0">
    <property type="entry name" value="ALPHA-L-FUCOSIDASE 2"/>
    <property type="match status" value="1"/>
</dbReference>
<evidence type="ECO:0000313" key="4">
    <source>
        <dbReference type="EMBL" id="PVY44775.1"/>
    </source>
</evidence>
<organism evidence="4 5">
    <name type="scientific">Victivallis vadensis</name>
    <dbReference type="NCBI Taxonomy" id="172901"/>
    <lineage>
        <taxon>Bacteria</taxon>
        <taxon>Pseudomonadati</taxon>
        <taxon>Lentisphaerota</taxon>
        <taxon>Lentisphaeria</taxon>
        <taxon>Victivallales</taxon>
        <taxon>Victivallaceae</taxon>
        <taxon>Victivallis</taxon>
    </lineage>
</organism>
<dbReference type="GO" id="GO:0005975">
    <property type="term" value="P:carbohydrate metabolic process"/>
    <property type="evidence" value="ECO:0007669"/>
    <property type="project" value="InterPro"/>
</dbReference>
<name>A0A2U1B7W9_9BACT</name>
<evidence type="ECO:0000313" key="5">
    <source>
        <dbReference type="Proteomes" id="UP000245959"/>
    </source>
</evidence>
<dbReference type="InterPro" id="IPR054363">
    <property type="entry name" value="GH95_cat"/>
</dbReference>
<feature type="domain" description="Glycosyl hydrolase family 95 catalytic" evidence="3">
    <location>
        <begin position="273"/>
        <end position="686"/>
    </location>
</feature>
<dbReference type="Pfam" id="PF21307">
    <property type="entry name" value="Glyco_hydro_95_C"/>
    <property type="match status" value="1"/>
</dbReference>
<keyword evidence="5" id="KW-1185">Reference proteome</keyword>
<feature type="domain" description="Alpha fucosidase A-like C-terminal" evidence="2">
    <location>
        <begin position="699"/>
        <end position="754"/>
    </location>
</feature>
<accession>A0A2U1B7W9</accession>
<comment type="caution">
    <text evidence="4">The sequence shown here is derived from an EMBL/GenBank/DDBJ whole genome shotgun (WGS) entry which is preliminary data.</text>
</comment>
<evidence type="ECO:0000259" key="3">
    <source>
        <dbReference type="Pfam" id="PF22124"/>
    </source>
</evidence>
<dbReference type="InterPro" id="IPR008928">
    <property type="entry name" value="6-hairpin_glycosidase_sf"/>
</dbReference>
<sequence>MDYSKQLWYTSPAPYWEGALPVGNGRIGAMVFGGTAEETLELNEDTLWSGLPDESLLENGPAKVARARRLIADRRFSDADRYIQENLLDHNCQSYQPAGALHLTGDSGGAILSYRRGLDLENAVAVTDFLLDNTAFRREVFASFPDQVIVLRLTGSGPLRLRLDTPLHHTAGAAGNELWLDGTCPFYNRYDQIRWESPDGETGIRYQIRCRVVAPDGTFRADGAELILHETASTMLLIAIHSNFIDYRTMPGSRGDSPETRCRRTLDNAARFSYEELKQRHLADYRPLFAKSFLALPSRPGDELPTDRRLRECGEEFAPSLAALLYHYGRYLLIASSRHGSEPANLQGIWNHLLMPPWGCNYTTNINLEMNYWHAETANLGACTEPLFRLIREAAEKGRRVARDFYGCRGWCLHHNTDLWRFTTTATGRPRWGYWPVGGIWLTSHLVEHYRFTQDRDFLREIYPILHGAAEFLLDYLVETPEGELTISPSTSPENVFRDPVSGEESGVCGGSAMDLTLTAELFDNLLESASVLAIGDETVAAVRRARARLRRPVTGPHGQLLEYGEDFPEIEIHHRHVSHLYGVYPGAVFTPDVNADLYRACQVSLERRGDLSTGWAMGWRVALWARFRNGDRACKVIGNLLRFVEPAEVPDYDNGGGVYLNLFDAHPPFQIDGNFGVAAGIVEMLFQSHRKTADGRILLDLLPALPAAWPDGEITGIRARGGLTVDLKWRNFQPVSLRLAASVPGNFELQWAGDRRSLELRAGNPVTLSW</sequence>
<dbReference type="Gene3D" id="1.50.10.10">
    <property type="match status" value="1"/>
</dbReference>
<dbReference type="InterPro" id="IPR027414">
    <property type="entry name" value="GH95_N_dom"/>
</dbReference>
<evidence type="ECO:0000259" key="2">
    <source>
        <dbReference type="Pfam" id="PF21307"/>
    </source>
</evidence>
<dbReference type="InterPro" id="IPR012341">
    <property type="entry name" value="6hp_glycosidase-like_sf"/>
</dbReference>
<protein>
    <submittedName>
        <fullName evidence="4">Alpha-L-fucosidase 2</fullName>
    </submittedName>
</protein>
<dbReference type="PANTHER" id="PTHR31084">
    <property type="entry name" value="ALPHA-L-FUCOSIDASE 2"/>
    <property type="match status" value="1"/>
</dbReference>
<dbReference type="Pfam" id="PF22124">
    <property type="entry name" value="Glyco_hydro_95_cat"/>
    <property type="match status" value="1"/>
</dbReference>
<dbReference type="RefSeq" id="WP_116883099.1">
    <property type="nucleotide sequence ID" value="NZ_JAXYZK010000036.1"/>
</dbReference>
<dbReference type="Proteomes" id="UP000245959">
    <property type="component" value="Unassembled WGS sequence"/>
</dbReference>
<dbReference type="GeneID" id="78294422"/>
<dbReference type="SUPFAM" id="SSF48208">
    <property type="entry name" value="Six-hairpin glycosidases"/>
    <property type="match status" value="1"/>
</dbReference>
<dbReference type="EMBL" id="QEKH01000005">
    <property type="protein sequence ID" value="PVY44775.1"/>
    <property type="molecule type" value="Genomic_DNA"/>
</dbReference>
<dbReference type="AlphaFoldDB" id="A0A2U1B7W9"/>
<feature type="domain" description="Glycosyl hydrolase family 95 N-terminal" evidence="1">
    <location>
        <begin position="7"/>
        <end position="244"/>
    </location>
</feature>
<dbReference type="Pfam" id="PF14498">
    <property type="entry name" value="Glyco_hyd_65N_2"/>
    <property type="match status" value="1"/>
</dbReference>
<evidence type="ECO:0000259" key="1">
    <source>
        <dbReference type="Pfam" id="PF14498"/>
    </source>
</evidence>
<dbReference type="InterPro" id="IPR016518">
    <property type="entry name" value="Alpha-L-fucosidase"/>
</dbReference>
<dbReference type="GO" id="GO:0004560">
    <property type="term" value="F:alpha-L-fucosidase activity"/>
    <property type="evidence" value="ECO:0007669"/>
    <property type="project" value="InterPro"/>
</dbReference>
<dbReference type="InterPro" id="IPR049053">
    <property type="entry name" value="AFCA-like_C"/>
</dbReference>
<reference evidence="4 5" key="1">
    <citation type="submission" date="2018-04" db="EMBL/GenBank/DDBJ databases">
        <title>Genomic Encyclopedia of Type Strains, Phase IV (KMG-IV): sequencing the most valuable type-strain genomes for metagenomic binning, comparative biology and taxonomic classification.</title>
        <authorList>
            <person name="Goeker M."/>
        </authorList>
    </citation>
    <scope>NUCLEOTIDE SEQUENCE [LARGE SCALE GENOMIC DNA]</scope>
    <source>
        <strain evidence="4 5">DSM 14823</strain>
    </source>
</reference>